<dbReference type="Pfam" id="PF00079">
    <property type="entry name" value="Serpin"/>
    <property type="match status" value="1"/>
</dbReference>
<dbReference type="OrthoDB" id="9440847at2759"/>
<dbReference type="PANTHER" id="PTHR11461:SF372">
    <property type="entry name" value="ACCESSORY GLAND PROTEIN ACP76A-RELATED"/>
    <property type="match status" value="1"/>
</dbReference>
<dbReference type="InterPro" id="IPR000215">
    <property type="entry name" value="Serpin_fam"/>
</dbReference>
<organism>
    <name type="scientific">Ixodes scapularis</name>
    <name type="common">Black-legged tick</name>
    <name type="synonym">Deer tick</name>
    <dbReference type="NCBI Taxonomy" id="6945"/>
    <lineage>
        <taxon>Eukaryota</taxon>
        <taxon>Metazoa</taxon>
        <taxon>Ecdysozoa</taxon>
        <taxon>Arthropoda</taxon>
        <taxon>Chelicerata</taxon>
        <taxon>Arachnida</taxon>
        <taxon>Acari</taxon>
        <taxon>Parasitiformes</taxon>
        <taxon>Ixodida</taxon>
        <taxon>Ixodoidea</taxon>
        <taxon>Ixodidae</taxon>
        <taxon>Ixodinae</taxon>
        <taxon>Ixodes</taxon>
    </lineage>
</organism>
<name>B7Q684_IXOSC</name>
<dbReference type="HOGENOM" id="CLU_2348996_0_0_1"/>
<evidence type="ECO:0000256" key="1">
    <source>
        <dbReference type="ARBA" id="ARBA00022690"/>
    </source>
</evidence>
<protein>
    <recommendedName>
        <fullName evidence="3">Serpin domain-containing protein</fullName>
    </recommendedName>
</protein>
<keyword evidence="2" id="KW-0722">Serine protease inhibitor</keyword>
<dbReference type="EMBL" id="DS866317">
    <property type="protein sequence ID" value="EEC14375.1"/>
    <property type="molecule type" value="Genomic_DNA"/>
</dbReference>
<dbReference type="InterPro" id="IPR023796">
    <property type="entry name" value="Serpin_dom"/>
</dbReference>
<dbReference type="GO" id="GO:0004867">
    <property type="term" value="F:serine-type endopeptidase inhibitor activity"/>
    <property type="evidence" value="ECO:0007669"/>
    <property type="project" value="UniProtKB-KW"/>
</dbReference>
<feature type="domain" description="Serpin" evidence="3">
    <location>
        <begin position="3"/>
        <end position="95"/>
    </location>
</feature>
<accession>B7Q684</accession>
<dbReference type="EMBL" id="ABJB010035431">
    <property type="status" value="NOT_ANNOTATED_CDS"/>
    <property type="molecule type" value="Genomic_DNA"/>
</dbReference>
<dbReference type="PANTHER" id="PTHR11461">
    <property type="entry name" value="SERINE PROTEASE INHIBITOR, SERPIN"/>
    <property type="match status" value="1"/>
</dbReference>
<dbReference type="PaxDb" id="6945-B7Q684"/>
<keyword evidence="1" id="KW-0646">Protease inhibitor</keyword>
<dbReference type="AlphaFoldDB" id="B7Q684"/>
<reference evidence="5" key="2">
    <citation type="submission" date="2020-05" db="UniProtKB">
        <authorList>
            <consortium name="EnsemblMetazoa"/>
        </authorList>
    </citation>
    <scope>IDENTIFICATION</scope>
    <source>
        <strain evidence="5">wikel</strain>
    </source>
</reference>
<dbReference type="EnsemblMetazoa" id="ISCW021416-RA">
    <property type="protein sequence ID" value="ISCW021416-PA"/>
    <property type="gene ID" value="ISCW021416"/>
</dbReference>
<gene>
    <name evidence="4" type="ORF">IscW_ISCW021416</name>
</gene>
<dbReference type="InParanoid" id="B7Q684"/>
<evidence type="ECO:0000313" key="5">
    <source>
        <dbReference type="EnsemblMetazoa" id="ISCW021416-PA"/>
    </source>
</evidence>
<evidence type="ECO:0000259" key="3">
    <source>
        <dbReference type="Pfam" id="PF00079"/>
    </source>
</evidence>
<dbReference type="Proteomes" id="UP000001555">
    <property type="component" value="Unassembled WGS sequence"/>
</dbReference>
<dbReference type="InterPro" id="IPR042178">
    <property type="entry name" value="Serpin_sf_1"/>
</dbReference>
<evidence type="ECO:0000313" key="4">
    <source>
        <dbReference type="EMBL" id="EEC14375.1"/>
    </source>
</evidence>
<reference evidence="4 6" key="1">
    <citation type="submission" date="2008-03" db="EMBL/GenBank/DDBJ databases">
        <title>Annotation of Ixodes scapularis.</title>
        <authorList>
            <consortium name="Ixodes scapularis Genome Project Consortium"/>
            <person name="Caler E."/>
            <person name="Hannick L.I."/>
            <person name="Bidwell S."/>
            <person name="Joardar V."/>
            <person name="Thiagarajan M."/>
            <person name="Amedeo P."/>
            <person name="Galinsky K.J."/>
            <person name="Schobel S."/>
            <person name="Inman J."/>
            <person name="Hostetler J."/>
            <person name="Miller J."/>
            <person name="Hammond M."/>
            <person name="Megy K."/>
            <person name="Lawson D."/>
            <person name="Kodira C."/>
            <person name="Sutton G."/>
            <person name="Meyer J."/>
            <person name="Hill C.A."/>
            <person name="Birren B."/>
            <person name="Nene V."/>
            <person name="Collins F."/>
            <person name="Alarcon-Chaidez F."/>
            <person name="Wikel S."/>
            <person name="Strausberg R."/>
        </authorList>
    </citation>
    <scope>NUCLEOTIDE SEQUENCE [LARGE SCALE GENOMIC DNA]</scope>
    <source>
        <strain evidence="6">Wikel</strain>
        <strain evidence="4">Wikel colony</strain>
    </source>
</reference>
<dbReference type="VEuPathDB" id="VectorBase:ISCW021416"/>
<dbReference type="VEuPathDB" id="VectorBase:ISCI021416"/>
<sequence>MSKSGSNVFVSPFGTAVALVSALAGSRGDTADQILKALGVSNEDELLHEFDSIGRALGQLSENHVGLANKMYLSTSLELADSFKEAIHRDFYAQVGP</sequence>
<proteinExistence type="predicted"/>
<dbReference type="Gene3D" id="3.30.497.10">
    <property type="entry name" value="Antithrombin, subunit I, domain 2"/>
    <property type="match status" value="1"/>
</dbReference>
<evidence type="ECO:0000313" key="6">
    <source>
        <dbReference type="Proteomes" id="UP000001555"/>
    </source>
</evidence>
<keyword evidence="6" id="KW-1185">Reference proteome</keyword>
<evidence type="ECO:0000256" key="2">
    <source>
        <dbReference type="ARBA" id="ARBA00022900"/>
    </source>
</evidence>
<dbReference type="GO" id="GO:0005615">
    <property type="term" value="C:extracellular space"/>
    <property type="evidence" value="ECO:0007669"/>
    <property type="project" value="InterPro"/>
</dbReference>
<dbReference type="InterPro" id="IPR036186">
    <property type="entry name" value="Serpin_sf"/>
</dbReference>
<dbReference type="SUPFAM" id="SSF56574">
    <property type="entry name" value="Serpins"/>
    <property type="match status" value="1"/>
</dbReference>
<dbReference type="VEuPathDB" id="VectorBase:ISCP_022549"/>